<evidence type="ECO:0000256" key="1">
    <source>
        <dbReference type="ARBA" id="ARBA00022884"/>
    </source>
</evidence>
<feature type="domain" description="Cytoplasmic polyadenylation element-binding protein ZZ" evidence="2">
    <location>
        <begin position="37"/>
        <end position="95"/>
    </location>
</feature>
<evidence type="ECO:0000259" key="2">
    <source>
        <dbReference type="Pfam" id="PF16366"/>
    </source>
</evidence>
<dbReference type="GO" id="GO:0000900">
    <property type="term" value="F:mRNA regulatory element binding translation repressor activity"/>
    <property type="evidence" value="ECO:0007669"/>
    <property type="project" value="TreeGrafter"/>
</dbReference>
<dbReference type="GO" id="GO:0043022">
    <property type="term" value="F:ribosome binding"/>
    <property type="evidence" value="ECO:0007669"/>
    <property type="project" value="TreeGrafter"/>
</dbReference>
<proteinExistence type="predicted"/>
<evidence type="ECO:0000313" key="4">
    <source>
        <dbReference type="WBParaSite" id="PgE144_g001_t04"/>
    </source>
</evidence>
<accession>A0A915A157</accession>
<dbReference type="GO" id="GO:0043005">
    <property type="term" value="C:neuron projection"/>
    <property type="evidence" value="ECO:0007669"/>
    <property type="project" value="TreeGrafter"/>
</dbReference>
<evidence type="ECO:0000313" key="3">
    <source>
        <dbReference type="Proteomes" id="UP000887569"/>
    </source>
</evidence>
<dbReference type="GO" id="GO:0008135">
    <property type="term" value="F:translation factor activity, RNA binding"/>
    <property type="evidence" value="ECO:0007669"/>
    <property type="project" value="TreeGrafter"/>
</dbReference>
<dbReference type="GO" id="GO:0045202">
    <property type="term" value="C:synapse"/>
    <property type="evidence" value="ECO:0007669"/>
    <property type="project" value="TreeGrafter"/>
</dbReference>
<dbReference type="Gene3D" id="3.30.70.330">
    <property type="match status" value="1"/>
</dbReference>
<sequence length="241" mass="26700">WSRCNAGSGRVTFASSASYFRVFNSDFLEIKTLKFSKRIQIEPYLEYSKCSPCGSARGPYFCREKSCFKYYCLQCWQARHDSAGPYGVHRALMRKSRRLSRFEVMDDDRHHSFMIGYPTVAAQNSGCLIHRSGGVHQGAEKYASAQLSAIDTPTQSTTWMTPCYANRGIAQNMFCRCKGEVVSRTIQASMQSCAHSGASVNRSLKDSAKEQHVGKQSSFSGCNSENVDSVMSASSGSPGCF</sequence>
<dbReference type="InterPro" id="IPR034819">
    <property type="entry name" value="CPEB"/>
</dbReference>
<name>A0A915A157_PARUN</name>
<dbReference type="GO" id="GO:2000766">
    <property type="term" value="P:negative regulation of cytoplasmic translation"/>
    <property type="evidence" value="ECO:0007669"/>
    <property type="project" value="TreeGrafter"/>
</dbReference>
<dbReference type="Pfam" id="PF16366">
    <property type="entry name" value="CEBP_ZZ"/>
    <property type="match status" value="1"/>
</dbReference>
<dbReference type="InterPro" id="IPR012677">
    <property type="entry name" value="Nucleotide-bd_a/b_plait_sf"/>
</dbReference>
<dbReference type="AlphaFoldDB" id="A0A915A157"/>
<dbReference type="PANTHER" id="PTHR12566">
    <property type="entry name" value="CYTOPLASMIC POLYADENYLATION ELEMENT BINDING PROTEIN CPEB"/>
    <property type="match status" value="1"/>
</dbReference>
<dbReference type="InterPro" id="IPR032296">
    <property type="entry name" value="CEBP_ZZ"/>
</dbReference>
<dbReference type="Proteomes" id="UP000887569">
    <property type="component" value="Unplaced"/>
</dbReference>
<dbReference type="PANTHER" id="PTHR12566:SF9">
    <property type="entry name" value="CYTOPLASMIC POLYADENYLATION ELEMENT-BINDING PROTEIN 1"/>
    <property type="match status" value="1"/>
</dbReference>
<organism evidence="3 4">
    <name type="scientific">Parascaris univalens</name>
    <name type="common">Nematode worm</name>
    <dbReference type="NCBI Taxonomy" id="6257"/>
    <lineage>
        <taxon>Eukaryota</taxon>
        <taxon>Metazoa</taxon>
        <taxon>Ecdysozoa</taxon>
        <taxon>Nematoda</taxon>
        <taxon>Chromadorea</taxon>
        <taxon>Rhabditida</taxon>
        <taxon>Spirurina</taxon>
        <taxon>Ascaridomorpha</taxon>
        <taxon>Ascaridoidea</taxon>
        <taxon>Ascarididae</taxon>
        <taxon>Parascaris</taxon>
    </lineage>
</organism>
<dbReference type="GO" id="GO:0003730">
    <property type="term" value="F:mRNA 3'-UTR binding"/>
    <property type="evidence" value="ECO:0007669"/>
    <property type="project" value="InterPro"/>
</dbReference>
<dbReference type="CDD" id="cd19757">
    <property type="entry name" value="Bbox1"/>
    <property type="match status" value="1"/>
</dbReference>
<dbReference type="Gene3D" id="4.10.640.40">
    <property type="entry name" value="Cytoplasmic polyadenylation element-binding protein, ZZ domain"/>
    <property type="match status" value="1"/>
</dbReference>
<dbReference type="WBParaSite" id="PgE144_g001_t04">
    <property type="protein sequence ID" value="PgE144_g001_t04"/>
    <property type="gene ID" value="PgE144_g001"/>
</dbReference>
<dbReference type="InterPro" id="IPR038446">
    <property type="entry name" value="CEBP_ZZ_sf"/>
</dbReference>
<protein>
    <submittedName>
        <fullName evidence="4">Cytoplasmic polyadenylation element-binding protein ZZ domain-containing protein</fullName>
    </submittedName>
</protein>
<dbReference type="GO" id="GO:0005737">
    <property type="term" value="C:cytoplasm"/>
    <property type="evidence" value="ECO:0007669"/>
    <property type="project" value="TreeGrafter"/>
</dbReference>
<dbReference type="GO" id="GO:0005634">
    <property type="term" value="C:nucleus"/>
    <property type="evidence" value="ECO:0007669"/>
    <property type="project" value="TreeGrafter"/>
</dbReference>
<keyword evidence="3" id="KW-1185">Reference proteome</keyword>
<keyword evidence="1" id="KW-0694">RNA-binding</keyword>
<reference evidence="4" key="1">
    <citation type="submission" date="2022-11" db="UniProtKB">
        <authorList>
            <consortium name="WormBaseParasite"/>
        </authorList>
    </citation>
    <scope>IDENTIFICATION</scope>
</reference>